<evidence type="ECO:0000313" key="2">
    <source>
        <dbReference type="Proteomes" id="UP000027451"/>
    </source>
</evidence>
<name>A0A656QCZ7_9BURK</name>
<gene>
    <name evidence="1" type="ORF">BG60_33730</name>
</gene>
<protein>
    <recommendedName>
        <fullName evidence="3">DUF1840 domain-containing protein</fullName>
    </recommendedName>
</protein>
<reference evidence="1 2" key="1">
    <citation type="submission" date="2014-03" db="EMBL/GenBank/DDBJ databases">
        <title>Draft Genome Sequences of Four Burkholderia Strains.</title>
        <authorList>
            <person name="Liu X.Y."/>
            <person name="Li C.X."/>
            <person name="Xu J.H."/>
        </authorList>
    </citation>
    <scope>NUCLEOTIDE SEQUENCE [LARGE SCALE GENOMIC DNA]</scope>
    <source>
        <strain evidence="1 2">OP-1</strain>
    </source>
</reference>
<sequence length="106" mass="11931">MLVEFHSKATPDVVMLRDLAGYLLGVIGKRIGSRGVILRSEFDNAIDRLETVLKEDEGIAYEHGAIYRPLSRTAERTGMGLQSRALPFLDMLREARRKDADIIWSA</sequence>
<dbReference type="InterPro" id="IPR014991">
    <property type="entry name" value="DUF1840"/>
</dbReference>
<comment type="caution">
    <text evidence="1">The sequence shown here is derived from an EMBL/GenBank/DDBJ whole genome shotgun (WGS) entry which is preliminary data.</text>
</comment>
<proteinExistence type="predicted"/>
<keyword evidence="2" id="KW-1185">Reference proteome</keyword>
<accession>A0A656QCZ7</accession>
<dbReference type="Proteomes" id="UP000027451">
    <property type="component" value="Unassembled WGS sequence"/>
</dbReference>
<dbReference type="EMBL" id="JFHD01000064">
    <property type="protein sequence ID" value="KDR24841.1"/>
    <property type="molecule type" value="Genomic_DNA"/>
</dbReference>
<dbReference type="OrthoDB" id="5296629at2"/>
<dbReference type="RefSeq" id="WP_008344858.1">
    <property type="nucleotide sequence ID" value="NZ_JFHD01000064.1"/>
</dbReference>
<evidence type="ECO:0008006" key="3">
    <source>
        <dbReference type="Google" id="ProtNLM"/>
    </source>
</evidence>
<evidence type="ECO:0000313" key="1">
    <source>
        <dbReference type="EMBL" id="KDR24841.1"/>
    </source>
</evidence>
<dbReference type="Pfam" id="PF08895">
    <property type="entry name" value="DUF1840"/>
    <property type="match status" value="1"/>
</dbReference>
<organism evidence="1 2">
    <name type="scientific">Caballeronia zhejiangensis</name>
    <dbReference type="NCBI Taxonomy" id="871203"/>
    <lineage>
        <taxon>Bacteria</taxon>
        <taxon>Pseudomonadati</taxon>
        <taxon>Pseudomonadota</taxon>
        <taxon>Betaproteobacteria</taxon>
        <taxon>Burkholderiales</taxon>
        <taxon>Burkholderiaceae</taxon>
        <taxon>Caballeronia</taxon>
    </lineage>
</organism>
<dbReference type="AlphaFoldDB" id="A0A656QCZ7"/>